<gene>
    <name evidence="2" type="ORF">JOC31_001713</name>
</gene>
<feature type="transmembrane region" description="Helical" evidence="1">
    <location>
        <begin position="6"/>
        <end position="23"/>
    </location>
</feature>
<dbReference type="RefSeq" id="WP_205017749.1">
    <property type="nucleotide sequence ID" value="NZ_JAFBEI010000041.1"/>
</dbReference>
<evidence type="ECO:0000313" key="3">
    <source>
        <dbReference type="Proteomes" id="UP000809081"/>
    </source>
</evidence>
<evidence type="ECO:0000256" key="1">
    <source>
        <dbReference type="SAM" id="Phobius"/>
    </source>
</evidence>
<comment type="caution">
    <text evidence="2">The sequence shown here is derived from an EMBL/GenBank/DDBJ whole genome shotgun (WGS) entry which is preliminary data.</text>
</comment>
<protein>
    <submittedName>
        <fullName evidence="2">Saccharopine dehydrogenase-like NADP-dependent oxidoreductase</fullName>
    </submittedName>
</protein>
<organism evidence="2 3">
    <name type="scientific">Streptococcus saliviloxodontae</name>
    <dbReference type="NCBI Taxonomy" id="1349416"/>
    <lineage>
        <taxon>Bacteria</taxon>
        <taxon>Bacillati</taxon>
        <taxon>Bacillota</taxon>
        <taxon>Bacilli</taxon>
        <taxon>Lactobacillales</taxon>
        <taxon>Streptococcaceae</taxon>
        <taxon>Streptococcus</taxon>
    </lineage>
</organism>
<name>A0ABS2PP52_9STRE</name>
<accession>A0ABS2PP52</accession>
<keyword evidence="1" id="KW-0812">Transmembrane</keyword>
<dbReference type="Proteomes" id="UP000809081">
    <property type="component" value="Unassembled WGS sequence"/>
</dbReference>
<proteinExistence type="predicted"/>
<evidence type="ECO:0000313" key="2">
    <source>
        <dbReference type="EMBL" id="MBM7636886.1"/>
    </source>
</evidence>
<keyword evidence="1" id="KW-0472">Membrane</keyword>
<keyword evidence="1" id="KW-1133">Transmembrane helix</keyword>
<dbReference type="EMBL" id="JAFBEI010000041">
    <property type="protein sequence ID" value="MBM7636886.1"/>
    <property type="molecule type" value="Genomic_DNA"/>
</dbReference>
<reference evidence="2 3" key="1">
    <citation type="submission" date="2021-01" db="EMBL/GenBank/DDBJ databases">
        <title>Genomic Encyclopedia of Type Strains, Phase IV (KMG-IV): sequencing the most valuable type-strain genomes for metagenomic binning, comparative biology and taxonomic classification.</title>
        <authorList>
            <person name="Goeker M."/>
        </authorList>
    </citation>
    <scope>NUCLEOTIDE SEQUENCE [LARGE SCALE GENOMIC DNA]</scope>
    <source>
        <strain evidence="2 3">DSM 27513</strain>
    </source>
</reference>
<keyword evidence="3" id="KW-1185">Reference proteome</keyword>
<sequence length="198" mass="23046">MSSETIAALIGAIIAGGVAYFVSNRDLSDSLDSKSDWRKELFRVASTYELTLDHAQTVRAALRFLPKNDEKAEEYSFTWFSDIMIEHLDKYILNSKFQNSESQEQSIEIDIPDITMLNMKVLNQENTDTLTEFNKQVVRLFAMFLLKYHFEHRSAMGPKEYLFVANKNKHKKYDPIVAEAFLEYTTLIQNKVKERKIK</sequence>